<dbReference type="EMBL" id="JAGSPD010000002">
    <property type="protein sequence ID" value="MBV7268346.1"/>
    <property type="molecule type" value="Genomic_DNA"/>
</dbReference>
<dbReference type="PROSITE" id="PS51688">
    <property type="entry name" value="ICA"/>
    <property type="match status" value="1"/>
</dbReference>
<feature type="region of interest" description="Disordered" evidence="2">
    <location>
        <begin position="1"/>
        <end position="23"/>
    </location>
</feature>
<reference evidence="4" key="1">
    <citation type="submission" date="2021-04" db="EMBL/GenBank/DDBJ databases">
        <authorList>
            <person name="Pira H."/>
            <person name="Risdian C."/>
            <person name="Wink J."/>
        </authorList>
    </citation>
    <scope>NUCLEOTIDE SEQUENCE</scope>
    <source>
        <strain evidence="4">WHY3</strain>
    </source>
</reference>
<sequence>GNESFTAGSGTSSEGDSSIAMGTSNTIGADGDSAVALGSGNGITAVGAVALGTNNTVSGTGGFAGGSNNIVLGFNATALGLGLRANSYAETVIGYNSSNYVPSSTTSAVGTDRLFVVANNTLGNAMTLLKNGRLGLSRIPITNILEVEGNASKNAAGDWLANSDRRLKKNIKTFTEYDALHKLLQMRGVTYEWNDKQTGTNRPKGQQYGFVAQELMEVFPENVVLDNQGFYQTAYGTYDALYVQSIKALHNKIEILEQENKVLKTKLEELYEMVKANASN</sequence>
<dbReference type="Proteomes" id="UP001138894">
    <property type="component" value="Unassembled WGS sequence"/>
</dbReference>
<dbReference type="Pfam" id="PF13884">
    <property type="entry name" value="Peptidase_S74"/>
    <property type="match status" value="1"/>
</dbReference>
<organism evidence="4 5">
    <name type="scientific">Winogradskyella luteola</name>
    <dbReference type="NCBI Taxonomy" id="2828330"/>
    <lineage>
        <taxon>Bacteria</taxon>
        <taxon>Pseudomonadati</taxon>
        <taxon>Bacteroidota</taxon>
        <taxon>Flavobacteriia</taxon>
        <taxon>Flavobacteriales</taxon>
        <taxon>Flavobacteriaceae</taxon>
        <taxon>Winogradskyella</taxon>
    </lineage>
</organism>
<dbReference type="CDD" id="cd12820">
    <property type="entry name" value="LbR_YadA-like"/>
    <property type="match status" value="1"/>
</dbReference>
<keyword evidence="5" id="KW-1185">Reference proteome</keyword>
<evidence type="ECO:0000259" key="3">
    <source>
        <dbReference type="PROSITE" id="PS51688"/>
    </source>
</evidence>
<comment type="caution">
    <text evidence="4">The sequence shown here is derived from an EMBL/GenBank/DDBJ whole genome shotgun (WGS) entry which is preliminary data.</text>
</comment>
<evidence type="ECO:0000313" key="5">
    <source>
        <dbReference type="Proteomes" id="UP001138894"/>
    </source>
</evidence>
<keyword evidence="1" id="KW-0175">Coiled coil</keyword>
<dbReference type="InterPro" id="IPR030392">
    <property type="entry name" value="S74_ICA"/>
</dbReference>
<evidence type="ECO:0000313" key="4">
    <source>
        <dbReference type="EMBL" id="MBV7268346.1"/>
    </source>
</evidence>
<evidence type="ECO:0000256" key="1">
    <source>
        <dbReference type="SAM" id="Coils"/>
    </source>
</evidence>
<gene>
    <name evidence="4" type="ORF">KCG49_03950</name>
</gene>
<dbReference type="AlphaFoldDB" id="A0A9X1JMI6"/>
<feature type="domain" description="Peptidase S74" evidence="3">
    <location>
        <begin position="163"/>
        <end position="260"/>
    </location>
</feature>
<protein>
    <submittedName>
        <fullName evidence="4">Tail fiber domain-containing protein</fullName>
    </submittedName>
</protein>
<feature type="non-terminal residue" evidence="4">
    <location>
        <position position="1"/>
    </location>
</feature>
<dbReference type="RefSeq" id="WP_218544881.1">
    <property type="nucleotide sequence ID" value="NZ_JAGSPD010000002.1"/>
</dbReference>
<feature type="coiled-coil region" evidence="1">
    <location>
        <begin position="246"/>
        <end position="273"/>
    </location>
</feature>
<accession>A0A9X1JMI6</accession>
<evidence type="ECO:0000256" key="2">
    <source>
        <dbReference type="SAM" id="MobiDB-lite"/>
    </source>
</evidence>
<name>A0A9X1JMI6_9FLAO</name>
<proteinExistence type="predicted"/>